<dbReference type="InterPro" id="IPR012074">
    <property type="entry name" value="GAF_ANTAR"/>
</dbReference>
<keyword evidence="2" id="KW-0804">Transcription</keyword>
<dbReference type="InterPro" id="IPR005561">
    <property type="entry name" value="ANTAR"/>
</dbReference>
<feature type="domain" description="ANTAR" evidence="3">
    <location>
        <begin position="160"/>
        <end position="221"/>
    </location>
</feature>
<dbReference type="InterPro" id="IPR029016">
    <property type="entry name" value="GAF-like_dom_sf"/>
</dbReference>
<evidence type="ECO:0000256" key="2">
    <source>
        <dbReference type="ARBA" id="ARBA00023163"/>
    </source>
</evidence>
<dbReference type="PROSITE" id="PS50921">
    <property type="entry name" value="ANTAR"/>
    <property type="match status" value="1"/>
</dbReference>
<evidence type="ECO:0000313" key="5">
    <source>
        <dbReference type="Proteomes" id="UP000183810"/>
    </source>
</evidence>
<organism evidence="4 5">
    <name type="scientific">Nocardia mangyaensis</name>
    <dbReference type="NCBI Taxonomy" id="2213200"/>
    <lineage>
        <taxon>Bacteria</taxon>
        <taxon>Bacillati</taxon>
        <taxon>Actinomycetota</taxon>
        <taxon>Actinomycetes</taxon>
        <taxon>Mycobacteriales</taxon>
        <taxon>Nocardiaceae</taxon>
        <taxon>Nocardia</taxon>
    </lineage>
</organism>
<dbReference type="InterPro" id="IPR036388">
    <property type="entry name" value="WH-like_DNA-bd_sf"/>
</dbReference>
<gene>
    <name evidence="4" type="ORF">BOX37_14270</name>
</gene>
<dbReference type="PIRSF" id="PIRSF036625">
    <property type="entry name" value="GAF_ANTAR"/>
    <property type="match status" value="1"/>
</dbReference>
<dbReference type="GO" id="GO:0003723">
    <property type="term" value="F:RNA binding"/>
    <property type="evidence" value="ECO:0007669"/>
    <property type="project" value="InterPro"/>
</dbReference>
<sequence>MLEARAALLSALDSSRDGLDAVARLGRMCVDLLPVDGASISLMADTNIRETLYTSDEVVARIDAVQFSLGEGPCFEAFQTHRPVLVADLRATNTAWPVFATEMTNEPVGAIFAFPLISGAISLGAMDLYREQPGWLSAAEVAIALQTVDMVAMAVLEMQINVLDQPQSWWTDLPSSRGQVHQATGMLIAEFGISAAHALARLRAYSFTTGRLVDDVADDLVARRLTPADLEKP</sequence>
<dbReference type="KEGG" id="nsl:BOX37_14270"/>
<accession>A0A1J0W1Z6</accession>
<name>A0A1J0W1Z6_9NOCA</name>
<dbReference type="SMART" id="SM01012">
    <property type="entry name" value="ANTAR"/>
    <property type="match status" value="1"/>
</dbReference>
<reference evidence="4" key="1">
    <citation type="submission" date="2016-11" db="EMBL/GenBank/DDBJ databases">
        <authorList>
            <person name="Jaros S."/>
            <person name="Januszkiewicz K."/>
            <person name="Wedrychowicz H."/>
        </authorList>
    </citation>
    <scope>NUCLEOTIDE SEQUENCE [LARGE SCALE GENOMIC DNA]</scope>
    <source>
        <strain evidence="4">Y48</strain>
    </source>
</reference>
<protein>
    <recommendedName>
        <fullName evidence="3">ANTAR domain-containing protein</fullName>
    </recommendedName>
</protein>
<evidence type="ECO:0000259" key="3">
    <source>
        <dbReference type="PROSITE" id="PS50921"/>
    </source>
</evidence>
<dbReference type="Pfam" id="PF13185">
    <property type="entry name" value="GAF_2"/>
    <property type="match status" value="1"/>
</dbReference>
<dbReference type="SMART" id="SM00065">
    <property type="entry name" value="GAF"/>
    <property type="match status" value="1"/>
</dbReference>
<proteinExistence type="predicted"/>
<dbReference type="Pfam" id="PF03861">
    <property type="entry name" value="ANTAR"/>
    <property type="match status" value="1"/>
</dbReference>
<evidence type="ECO:0000313" key="4">
    <source>
        <dbReference type="EMBL" id="APE38332.1"/>
    </source>
</evidence>
<keyword evidence="1" id="KW-0805">Transcription regulation</keyword>
<dbReference type="Gene3D" id="1.10.10.10">
    <property type="entry name" value="Winged helix-like DNA-binding domain superfamily/Winged helix DNA-binding domain"/>
    <property type="match status" value="1"/>
</dbReference>
<keyword evidence="5" id="KW-1185">Reference proteome</keyword>
<dbReference type="EMBL" id="CP018082">
    <property type="protein sequence ID" value="APE38332.1"/>
    <property type="molecule type" value="Genomic_DNA"/>
</dbReference>
<evidence type="ECO:0000256" key="1">
    <source>
        <dbReference type="ARBA" id="ARBA00023015"/>
    </source>
</evidence>
<dbReference type="Proteomes" id="UP000183810">
    <property type="component" value="Chromosome"/>
</dbReference>
<dbReference type="Gene3D" id="3.30.450.40">
    <property type="match status" value="1"/>
</dbReference>
<dbReference type="InterPro" id="IPR003018">
    <property type="entry name" value="GAF"/>
</dbReference>
<dbReference type="AlphaFoldDB" id="A0A1J0W1Z6"/>
<dbReference type="SUPFAM" id="SSF55781">
    <property type="entry name" value="GAF domain-like"/>
    <property type="match status" value="1"/>
</dbReference>